<dbReference type="Gene3D" id="3.30.230.10">
    <property type="match status" value="1"/>
</dbReference>
<dbReference type="EMBL" id="RCBY01000485">
    <property type="protein sequence ID" value="RQH17897.1"/>
    <property type="molecule type" value="Genomic_DNA"/>
</dbReference>
<name>A0A3N6QYJ4_9CYAN</name>
<keyword evidence="2" id="KW-1185">Reference proteome</keyword>
<organism evidence="1 2">
    <name type="scientific">Okeania hirsuta</name>
    <dbReference type="NCBI Taxonomy" id="1458930"/>
    <lineage>
        <taxon>Bacteria</taxon>
        <taxon>Bacillati</taxon>
        <taxon>Cyanobacteriota</taxon>
        <taxon>Cyanophyceae</taxon>
        <taxon>Oscillatoriophycideae</taxon>
        <taxon>Oscillatoriales</taxon>
        <taxon>Microcoleaceae</taxon>
        <taxon>Okeania</taxon>
    </lineage>
</organism>
<accession>A0A3N6QYJ4</accession>
<dbReference type="Proteomes" id="UP000269154">
    <property type="component" value="Unassembled WGS sequence"/>
</dbReference>
<evidence type="ECO:0000313" key="2">
    <source>
        <dbReference type="Proteomes" id="UP000269154"/>
    </source>
</evidence>
<dbReference type="AlphaFoldDB" id="A0A3N6QYJ4"/>
<gene>
    <name evidence="1" type="ORF">D5R40_33115</name>
</gene>
<dbReference type="InterPro" id="IPR014721">
    <property type="entry name" value="Ribsml_uS5_D2-typ_fold_subgr"/>
</dbReference>
<reference evidence="1 2" key="1">
    <citation type="journal article" date="2018" name="ACS Chem. Biol.">
        <title>Ketoreductase domain dysfunction expands chemodiversity: malyngamide biosynthesis in the cyanobacterium Okeania hirsuta.</title>
        <authorList>
            <person name="Moss N.A."/>
            <person name="Leao T."/>
            <person name="Rankin M."/>
            <person name="McCullough T.M."/>
            <person name="Qu P."/>
            <person name="Korobeynikov A."/>
            <person name="Smith J.L."/>
            <person name="Gerwick L."/>
            <person name="Gerwick W.H."/>
        </authorList>
    </citation>
    <scope>NUCLEOTIDE SEQUENCE [LARGE SCALE GENOMIC DNA]</scope>
    <source>
        <strain evidence="1 2">PAB10Feb10-1</strain>
    </source>
</reference>
<protein>
    <submittedName>
        <fullName evidence="1">Uncharacterized protein</fullName>
    </submittedName>
</protein>
<evidence type="ECO:0000313" key="1">
    <source>
        <dbReference type="EMBL" id="RQH17897.1"/>
    </source>
</evidence>
<comment type="caution">
    <text evidence="1">The sequence shown here is derived from an EMBL/GenBank/DDBJ whole genome shotgun (WGS) entry which is preliminary data.</text>
</comment>
<proteinExistence type="predicted"/>
<sequence length="90" mass="10044">MRLSLQRQGSILLQPYEILDWLRGKAPKTCRMTSNSSIFNTHTKGKLLLTGEYVVLDGATALAIPAKLGQWMEIKTRRTNSSRAAKLGQL</sequence>